<name>A0A455SKG9_9CHLR</name>
<feature type="compositionally biased region" description="Basic and acidic residues" evidence="1">
    <location>
        <begin position="141"/>
        <end position="152"/>
    </location>
</feature>
<proteinExistence type="predicted"/>
<sequence length="174" mass="20054">MSYPPINLFPGGEEDPKKQLERRMRMLERMYKEQQKKYYDRTAKRLFNSVFPPDIKPVEFAEQVLLWVELLKEGYPGPSGLDWRAITLGQLADPVEEDADDVLTNVGEQGIPHFDSTVSPSEDRGLPWYFLRHLLFADDKKQKLPKRERPTDRQTGPLQPQEPDVSGNEPDTAG</sequence>
<reference evidence="2" key="1">
    <citation type="submission" date="2018-12" db="EMBL/GenBank/DDBJ databases">
        <title>Novel natural products biosynthetic potential of the class Ktedonobacteria.</title>
        <authorList>
            <person name="Zheng Y."/>
            <person name="Saitou A."/>
            <person name="Wang C.M."/>
            <person name="Toyoda A."/>
            <person name="Minakuchi Y."/>
            <person name="Sekiguchi Y."/>
            <person name="Ueda K."/>
            <person name="Takano H."/>
            <person name="Sakai Y."/>
            <person name="Yokota A."/>
            <person name="Yabe S."/>
        </authorList>
    </citation>
    <scope>NUCLEOTIDE SEQUENCE</scope>
    <source>
        <strain evidence="2">COM3</strain>
    </source>
</reference>
<accession>A0A455SKG9</accession>
<feature type="region of interest" description="Disordered" evidence="1">
    <location>
        <begin position="141"/>
        <end position="174"/>
    </location>
</feature>
<dbReference type="EMBL" id="AP019376">
    <property type="protein sequence ID" value="BBH88226.1"/>
    <property type="molecule type" value="Genomic_DNA"/>
</dbReference>
<evidence type="ECO:0000256" key="1">
    <source>
        <dbReference type="SAM" id="MobiDB-lite"/>
    </source>
</evidence>
<gene>
    <name evidence="2" type="ORF">KTC_29770</name>
</gene>
<protein>
    <submittedName>
        <fullName evidence="2">Uncharacterized protein</fullName>
    </submittedName>
</protein>
<evidence type="ECO:0000313" key="2">
    <source>
        <dbReference type="EMBL" id="BBH88226.1"/>
    </source>
</evidence>
<organism evidence="2">
    <name type="scientific">Thermosporothrix sp. COM3</name>
    <dbReference type="NCBI Taxonomy" id="2490863"/>
    <lineage>
        <taxon>Bacteria</taxon>
        <taxon>Bacillati</taxon>
        <taxon>Chloroflexota</taxon>
        <taxon>Ktedonobacteria</taxon>
        <taxon>Ktedonobacterales</taxon>
        <taxon>Thermosporotrichaceae</taxon>
        <taxon>Thermosporothrix</taxon>
    </lineage>
</organism>
<dbReference type="AlphaFoldDB" id="A0A455SKG9"/>